<dbReference type="PANTHER" id="PTHR43022:SF1">
    <property type="entry name" value="PROTEIN SMF"/>
    <property type="match status" value="1"/>
</dbReference>
<feature type="domain" description="Smf/DprA SLOG" evidence="2">
    <location>
        <begin position="31"/>
        <end position="215"/>
    </location>
</feature>
<dbReference type="GeneID" id="10393965"/>
<dbReference type="Pfam" id="PF02481">
    <property type="entry name" value="DNA_processg_A"/>
    <property type="match status" value="1"/>
</dbReference>
<evidence type="ECO:0000256" key="1">
    <source>
        <dbReference type="ARBA" id="ARBA00006525"/>
    </source>
</evidence>
<dbReference type="InterPro" id="IPR003488">
    <property type="entry name" value="DprA"/>
</dbReference>
<gene>
    <name evidence="3" type="ordered locus">Arcve_0862</name>
</gene>
<proteinExistence type="inferred from homology"/>
<dbReference type="InterPro" id="IPR057666">
    <property type="entry name" value="DrpA_SLOG"/>
</dbReference>
<dbReference type="KEGG" id="ave:Arcve_0862"/>
<accession>F2KSA7</accession>
<dbReference type="RefSeq" id="WP_013683548.1">
    <property type="nucleotide sequence ID" value="NC_015320.1"/>
</dbReference>
<name>F2KSA7_ARCVS</name>
<dbReference type="OrthoDB" id="359299at2157"/>
<sequence>MDLNKKLTDYFESNVVETNNMDDTVILEIKKDDEDYPYLLKQITKSPKILYAIGNTDILNKPAIGIVGTRNPSEMGKFYARKVAEFFSEKGFVIVSGLAKGVDAIATETALNCSANVIAVLPSIENITPKENKDLAERILKKDGLIISEFRNQRIKKYQFVERNRVISGISLGIVVVESDIKGGTMHTVRFAKEQKRLIIVADVDAEGNKRLIGEGFPVFRLDV</sequence>
<dbReference type="Proteomes" id="UP000008136">
    <property type="component" value="Chromosome"/>
</dbReference>
<comment type="similarity">
    <text evidence="1">Belongs to the DprA/Smf family.</text>
</comment>
<organism evidence="3 4">
    <name type="scientific">Archaeoglobus veneficus (strain DSM 11195 / SNP6)</name>
    <dbReference type="NCBI Taxonomy" id="693661"/>
    <lineage>
        <taxon>Archaea</taxon>
        <taxon>Methanobacteriati</taxon>
        <taxon>Methanobacteriota</taxon>
        <taxon>Archaeoglobi</taxon>
        <taxon>Archaeoglobales</taxon>
        <taxon>Archaeoglobaceae</taxon>
        <taxon>Archaeoglobus</taxon>
    </lineage>
</organism>
<evidence type="ECO:0000313" key="4">
    <source>
        <dbReference type="Proteomes" id="UP000008136"/>
    </source>
</evidence>
<dbReference type="PANTHER" id="PTHR43022">
    <property type="entry name" value="PROTEIN SMF"/>
    <property type="match status" value="1"/>
</dbReference>
<dbReference type="SUPFAM" id="SSF102405">
    <property type="entry name" value="MCP/YpsA-like"/>
    <property type="match status" value="1"/>
</dbReference>
<reference evidence="3 4" key="1">
    <citation type="submission" date="2011-03" db="EMBL/GenBank/DDBJ databases">
        <title>The complete genome of Archaeoglobus veneficus SNP6.</title>
        <authorList>
            <consortium name="US DOE Joint Genome Institute (JGI-PGF)"/>
            <person name="Lucas S."/>
            <person name="Copeland A."/>
            <person name="Lapidus A."/>
            <person name="Bruce D."/>
            <person name="Goodwin L."/>
            <person name="Pitluck S."/>
            <person name="Kyrpides N."/>
            <person name="Mavromatis K."/>
            <person name="Pagani I."/>
            <person name="Ivanova N."/>
            <person name="Mikhailova N."/>
            <person name="Lu M."/>
            <person name="Detter J.C."/>
            <person name="Tapia R."/>
            <person name="Han C."/>
            <person name="Land M."/>
            <person name="Hauser L."/>
            <person name="Markowitz V."/>
            <person name="Cheng J.-F."/>
            <person name="Hugenholtz P."/>
            <person name="Woyke T."/>
            <person name="Wu D."/>
            <person name="Spring S."/>
            <person name="Brambilla E."/>
            <person name="Klenk H.-P."/>
            <person name="Eisen J.A."/>
        </authorList>
    </citation>
    <scope>NUCLEOTIDE SEQUENCE [LARGE SCALE GENOMIC DNA]</scope>
    <source>
        <strain>SNP6</strain>
    </source>
</reference>
<dbReference type="STRING" id="693661.Arcve_0862"/>
<protein>
    <submittedName>
        <fullName evidence="3">SMF family protein</fullName>
    </submittedName>
</protein>
<dbReference type="EMBL" id="CP002588">
    <property type="protein sequence ID" value="AEA46876.1"/>
    <property type="molecule type" value="Genomic_DNA"/>
</dbReference>
<dbReference type="AlphaFoldDB" id="F2KSA7"/>
<dbReference type="GO" id="GO:0009294">
    <property type="term" value="P:DNA-mediated transformation"/>
    <property type="evidence" value="ECO:0007669"/>
    <property type="project" value="InterPro"/>
</dbReference>
<evidence type="ECO:0000259" key="2">
    <source>
        <dbReference type="Pfam" id="PF02481"/>
    </source>
</evidence>
<dbReference type="Gene3D" id="3.40.50.450">
    <property type="match status" value="1"/>
</dbReference>
<dbReference type="HOGENOM" id="CLU_029601_3_4_2"/>
<evidence type="ECO:0000313" key="3">
    <source>
        <dbReference type="EMBL" id="AEA46876.1"/>
    </source>
</evidence>
<dbReference type="eggNOG" id="arCOG02431">
    <property type="taxonomic scope" value="Archaea"/>
</dbReference>
<keyword evidence="4" id="KW-1185">Reference proteome</keyword>